<dbReference type="Proteomes" id="UP001199816">
    <property type="component" value="Unassembled WGS sequence"/>
</dbReference>
<organism evidence="2 3">
    <name type="scientific">Niabella pedocola</name>
    <dbReference type="NCBI Taxonomy" id="1752077"/>
    <lineage>
        <taxon>Bacteria</taxon>
        <taxon>Pseudomonadati</taxon>
        <taxon>Bacteroidota</taxon>
        <taxon>Chitinophagia</taxon>
        <taxon>Chitinophagales</taxon>
        <taxon>Chitinophagaceae</taxon>
        <taxon>Niabella</taxon>
    </lineage>
</organism>
<sequence>MSQRSLCILFLSLFLCCGLQAQQLSFSPMRLFFKGVPGETVSETITISNTTTQSYEFLLSLKDWNRDSLGVKHYFPASSRPHSNARDISLPQTHFAVAPGEEKTYTVNMRIPLTDTQKTASNSMLFFTQVNAPRTEAKDKSGIGIRISMEFGIQLFYTPQAAQRGTLRFLAFNYVPRHIKDSAAHRLVVKYQNTGQVHKDGFIRFELTNKQTGEEIKPQPVPIAIMPGDDQVINYPLPKLAAGDYLAVAILDAGAENELKVAEKNIHVEE</sequence>
<dbReference type="EMBL" id="JAJNEC010000005">
    <property type="protein sequence ID" value="MCD2424087.1"/>
    <property type="molecule type" value="Genomic_DNA"/>
</dbReference>
<comment type="caution">
    <text evidence="2">The sequence shown here is derived from an EMBL/GenBank/DDBJ whole genome shotgun (WGS) entry which is preliminary data.</text>
</comment>
<evidence type="ECO:0000256" key="1">
    <source>
        <dbReference type="SAM" id="SignalP"/>
    </source>
</evidence>
<dbReference type="RefSeq" id="WP_231005342.1">
    <property type="nucleotide sequence ID" value="NZ_JAJNEC010000005.1"/>
</dbReference>
<accession>A0ABS8PSQ3</accession>
<proteinExistence type="predicted"/>
<gene>
    <name evidence="2" type="ORF">LQ567_15010</name>
</gene>
<keyword evidence="3" id="KW-1185">Reference proteome</keyword>
<protein>
    <recommendedName>
        <fullName evidence="4">Pili assembly chaperone N-terminal domain-containing protein</fullName>
    </recommendedName>
</protein>
<reference evidence="2 3" key="1">
    <citation type="submission" date="2021-11" db="EMBL/GenBank/DDBJ databases">
        <title>Genomic of Niabella pedocola.</title>
        <authorList>
            <person name="Wu T."/>
        </authorList>
    </citation>
    <scope>NUCLEOTIDE SEQUENCE [LARGE SCALE GENOMIC DNA]</scope>
    <source>
        <strain evidence="2 3">JCM 31011</strain>
    </source>
</reference>
<evidence type="ECO:0008006" key="4">
    <source>
        <dbReference type="Google" id="ProtNLM"/>
    </source>
</evidence>
<feature type="chain" id="PRO_5046466208" description="Pili assembly chaperone N-terminal domain-containing protein" evidence="1">
    <location>
        <begin position="22"/>
        <end position="270"/>
    </location>
</feature>
<keyword evidence="1" id="KW-0732">Signal</keyword>
<name>A0ABS8PSQ3_9BACT</name>
<feature type="signal peptide" evidence="1">
    <location>
        <begin position="1"/>
        <end position="21"/>
    </location>
</feature>
<evidence type="ECO:0000313" key="2">
    <source>
        <dbReference type="EMBL" id="MCD2424087.1"/>
    </source>
</evidence>
<evidence type="ECO:0000313" key="3">
    <source>
        <dbReference type="Proteomes" id="UP001199816"/>
    </source>
</evidence>